<reference evidence="2" key="1">
    <citation type="submission" date="2023-04" db="EMBL/GenBank/DDBJ databases">
        <title>Genome dynamics across the evolutionary transition to endosymbiosis.</title>
        <authorList>
            <person name="Siozios S."/>
            <person name="Nadal-Jimenez P."/>
            <person name="Azagi T."/>
            <person name="Sprong H."/>
            <person name="Frost C.L."/>
            <person name="Parratt S.R."/>
            <person name="Taylor G."/>
            <person name="Brettell L."/>
            <person name="Lew K.C."/>
            <person name="Croft L."/>
            <person name="King K.C."/>
            <person name="Brockhurst M.A."/>
            <person name="Hypsa V."/>
            <person name="Novakova E."/>
            <person name="Darby A.C."/>
            <person name="Hurst G.D.D."/>
        </authorList>
    </citation>
    <scope>NUCLEOTIDE SEQUENCE</scope>
    <source>
        <strain evidence="2">AIh</strain>
        <plasmid evidence="2">paIh2</plasmid>
    </source>
</reference>
<dbReference type="EMBL" id="CP123492">
    <property type="protein sequence ID" value="WGL93902.1"/>
    <property type="molecule type" value="Genomic_DNA"/>
</dbReference>
<evidence type="ECO:0000313" key="3">
    <source>
        <dbReference type="Proteomes" id="UP001177597"/>
    </source>
</evidence>
<sequence>MKKRYKLVQWKRSYNLRTFKCISDLRLKLISLMLFCTTTHAGINEDLNKFFQELNSGSGANVTQAAAWQGQAAGYLTGGSLFLRNPVRQIQLISVTLPEVKSGCGGIDAYLGSFSFINSDQIKVMAKQILSNAAGYAFDLALETALPQVKAVKDYLQKLATDINNTNISTCQAAQGIVGGLWPKNQANTQHICQDIAGNHSVFADWAASRQGCGVGNETNKVFNHANDEEKKRIPRNRNLTWSAFEKINQFISSDRELKELMMSLVGTVIYGNQGELSILPGLGASDSVMGAILKGGTTEVYRCDDVTQCLKPTKSKITVTASQGMIAQIQKLLSSLFKKSTTDAALTDKETALIGSTRVQILRYVIDSASLSLDESMVTSLAEYIASDMVVSYIDGLIDLVEVAGAGSLNTEEENKQFQNSLKTVREKMAQRLTKMRINQSHLLELERNLHYLRQQLSSGLSDRLMSNYQFGG</sequence>
<name>A0AA95K6F4_9GAMM</name>
<evidence type="ECO:0000313" key="2">
    <source>
        <dbReference type="EMBL" id="WGL93902.1"/>
    </source>
</evidence>
<keyword evidence="2" id="KW-0614">Plasmid</keyword>
<gene>
    <name evidence="2" type="ORF">QE207_00740</name>
</gene>
<geneLocation type="plasmid" evidence="2 3">
    <name>paIh2</name>
</geneLocation>
<dbReference type="InterPro" id="IPR010927">
    <property type="entry name" value="T4SS_TraH"/>
</dbReference>
<protein>
    <submittedName>
        <fullName evidence="2">Conjugal transfer protein TraH</fullName>
    </submittedName>
</protein>
<feature type="chain" id="PRO_5041688709" evidence="1">
    <location>
        <begin position="42"/>
        <end position="474"/>
    </location>
</feature>
<dbReference type="Proteomes" id="UP001177597">
    <property type="component" value="Plasmid paIh2"/>
</dbReference>
<dbReference type="Pfam" id="PF06122">
    <property type="entry name" value="TraH"/>
    <property type="match status" value="1"/>
</dbReference>
<dbReference type="RefSeq" id="WP_280628336.1">
    <property type="nucleotide sequence ID" value="NZ_CP123492.1"/>
</dbReference>
<organism evidence="2 3">
    <name type="scientific">Arsenophonus nasoniae</name>
    <name type="common">son-killer infecting Nasonia vitripennis</name>
    <dbReference type="NCBI Taxonomy" id="638"/>
    <lineage>
        <taxon>Bacteria</taxon>
        <taxon>Pseudomonadati</taxon>
        <taxon>Pseudomonadota</taxon>
        <taxon>Gammaproteobacteria</taxon>
        <taxon>Enterobacterales</taxon>
        <taxon>Morganellaceae</taxon>
        <taxon>Arsenophonus</taxon>
    </lineage>
</organism>
<feature type="signal peptide" evidence="1">
    <location>
        <begin position="1"/>
        <end position="41"/>
    </location>
</feature>
<dbReference type="AlphaFoldDB" id="A0AA95K6F4"/>
<accession>A0AA95K6F4</accession>
<proteinExistence type="predicted"/>
<evidence type="ECO:0000256" key="1">
    <source>
        <dbReference type="SAM" id="SignalP"/>
    </source>
</evidence>
<keyword evidence="1" id="KW-0732">Signal</keyword>